<organism evidence="1">
    <name type="scientific">Prevotella sp. GTC17259</name>
    <dbReference type="NCBI Taxonomy" id="3236795"/>
    <lineage>
        <taxon>Bacteria</taxon>
        <taxon>Pseudomonadati</taxon>
        <taxon>Bacteroidota</taxon>
        <taxon>Bacteroidia</taxon>
        <taxon>Bacteroidales</taxon>
        <taxon>Prevotellaceae</taxon>
        <taxon>Prevotella</taxon>
    </lineage>
</organism>
<dbReference type="InterPro" id="IPR056734">
    <property type="entry name" value="NANM"/>
</dbReference>
<sequence>MNIQQLKGFPTAEAGIEKGVSACFAGLIQGHLVMAGGCNFPERPASEKGEKRYYKGIYATPVEGLDIKEWTKVGELPTSIAYGVSIVKGDTLYCIGGNNTESSLCSVSAITFKNGKATVTSLPPLPAKLDNHAGCAVGDSLIVLGGNWNGHASNRVLMLELSALDKGWQQLPDFPGIARVQPVCASHGNSFCLWGGSSPRTEAQDAQLGLEGWKFDFCSATWSPLPAPTDAAGESVFLGGGCATTLADGSIVAMGGVNKDVFLSAVNHPQPGYMTHPVEWYRFNRLVMQFKDGQWKTLGEGEATARAGAALFTDGTHLYEIGGELKPGIRSTGIYKITLK</sequence>
<dbReference type="AlphaFoldDB" id="A0AB33J1Z6"/>
<dbReference type="Gene3D" id="2.120.10.80">
    <property type="entry name" value="Kelch-type beta propeller"/>
    <property type="match status" value="1"/>
</dbReference>
<protein>
    <submittedName>
        <fullName evidence="1">Cyclically-permuted mutarotase family protein</fullName>
    </submittedName>
</protein>
<dbReference type="InterPro" id="IPR015915">
    <property type="entry name" value="Kelch-typ_b-propeller"/>
</dbReference>
<dbReference type="NCBIfam" id="TIGR03548">
    <property type="entry name" value="mutarot_permut"/>
    <property type="match status" value="1"/>
</dbReference>
<accession>A0AB33J1Z6</accession>
<dbReference type="Pfam" id="PF24996">
    <property type="entry name" value="NANM"/>
    <property type="match status" value="2"/>
</dbReference>
<gene>
    <name evidence="1" type="ORF">GTC17259_08840</name>
</gene>
<proteinExistence type="predicted"/>
<dbReference type="PANTHER" id="PTHR45632">
    <property type="entry name" value="LD33804P"/>
    <property type="match status" value="1"/>
</dbReference>
<dbReference type="InterPro" id="IPR019937">
    <property type="entry name" value="Cycl-permuted_mutarotase"/>
</dbReference>
<evidence type="ECO:0000313" key="1">
    <source>
        <dbReference type="EMBL" id="BFO75834.1"/>
    </source>
</evidence>
<dbReference type="SUPFAM" id="SSF117281">
    <property type="entry name" value="Kelch motif"/>
    <property type="match status" value="1"/>
</dbReference>
<dbReference type="EMBL" id="AP035787">
    <property type="protein sequence ID" value="BFO75834.1"/>
    <property type="molecule type" value="Genomic_DNA"/>
</dbReference>
<reference evidence="1" key="1">
    <citation type="submission" date="2024-07" db="EMBL/GenBank/DDBJ databases">
        <title>Complete genome sequence of Prevotella sp. YM-2024 GTC17259.</title>
        <authorList>
            <person name="Hayashi M."/>
            <person name="Muto Y."/>
            <person name="Tanaka K."/>
            <person name="Niwa H."/>
        </authorList>
    </citation>
    <scope>NUCLEOTIDE SEQUENCE</scope>
    <source>
        <strain evidence="1">GTC17259</strain>
    </source>
</reference>
<name>A0AB33J1Z6_9BACT</name>